<dbReference type="FunFam" id="1.20.1280.290:FF:000009">
    <property type="entry name" value="PQ loop repeat family protein"/>
    <property type="match status" value="1"/>
</dbReference>
<evidence type="ECO:0000256" key="3">
    <source>
        <dbReference type="ARBA" id="ARBA00022989"/>
    </source>
</evidence>
<dbReference type="PANTHER" id="PTHR16201:SF34">
    <property type="entry name" value="LYSOSOMAL AMINO ACID TRANSPORTER 1"/>
    <property type="match status" value="1"/>
</dbReference>
<keyword evidence="3 8" id="KW-1133">Transmembrane helix</keyword>
<feature type="region of interest" description="Disordered" evidence="7">
    <location>
        <begin position="390"/>
        <end position="431"/>
    </location>
</feature>
<sequence length="431" mass="47342">MPQSWILNPLAASLPDHCEPSSPFLATISSHLHTCIPTPLALLSSLLGSLSIVSWLFAQLPQIFKNYQLQSTSSLSVYFLVVWCLGDTTNLLGAILLHQAGWQITVASYYVFVDVVLVFQYYWYTYLKAWRLRRSGYTEPSDLRFDDSDLYNAIIPTEGTSISELFPNSVQPSEPKDAKSKKGLEVGSPFSNSFSRSNEKSRSSSRTIQRPGGTSVATPLGSPRTVLFISMLCALLANAAVINQNEHDNSAFTQPQSDVKQIAGKILSWSSTFLYLGSRLPQIYKNSLRKSTSGLSPLLFLAAFCGNFFYSTSLLTNPNAWSDMPSYGGGGWVGKEGNDRLEWIGRAIPFFLGAAGVLGLDGAVGVQFLMYGEKSEDVVIMVKPAERGRGKRRRVSGRMKGWVPSASPKRNALSTETEPLITDGRDRYGAV</sequence>
<feature type="transmembrane region" description="Helical" evidence="8">
    <location>
        <begin position="347"/>
        <end position="371"/>
    </location>
</feature>
<evidence type="ECO:0000313" key="9">
    <source>
        <dbReference type="EMBL" id="PGH17617.1"/>
    </source>
</evidence>
<reference evidence="9 10" key="1">
    <citation type="submission" date="2017-10" db="EMBL/GenBank/DDBJ databases">
        <title>Comparative genomics in systemic dimorphic fungi from Ajellomycetaceae.</title>
        <authorList>
            <person name="Munoz J.F."/>
            <person name="Mcewen J.G."/>
            <person name="Clay O.K."/>
            <person name="Cuomo C.A."/>
        </authorList>
    </citation>
    <scope>NUCLEOTIDE SEQUENCE [LARGE SCALE GENOMIC DNA]</scope>
    <source>
        <strain evidence="9 10">UAMH5409</strain>
    </source>
</reference>
<organism evidence="9 10">
    <name type="scientific">Helicocarpus griseus UAMH5409</name>
    <dbReference type="NCBI Taxonomy" id="1447875"/>
    <lineage>
        <taxon>Eukaryota</taxon>
        <taxon>Fungi</taxon>
        <taxon>Dikarya</taxon>
        <taxon>Ascomycota</taxon>
        <taxon>Pezizomycotina</taxon>
        <taxon>Eurotiomycetes</taxon>
        <taxon>Eurotiomycetidae</taxon>
        <taxon>Onygenales</taxon>
        <taxon>Ajellomycetaceae</taxon>
        <taxon>Helicocarpus</taxon>
    </lineage>
</organism>
<proteinExistence type="inferred from homology"/>
<dbReference type="PANTHER" id="PTHR16201">
    <property type="entry name" value="SEVEN TRANSMEMBRANE PROTEIN 1-RELATED"/>
    <property type="match status" value="1"/>
</dbReference>
<feature type="transmembrane region" description="Helical" evidence="8">
    <location>
        <begin position="78"/>
        <end position="100"/>
    </location>
</feature>
<comment type="subcellular location">
    <subcellularLocation>
        <location evidence="1">Membrane</location>
        <topology evidence="1">Multi-pass membrane protein</topology>
    </subcellularLocation>
</comment>
<comment type="catalytic activity">
    <reaction evidence="6">
        <text>L-histidine(out) + L-arginine(in) = L-histidine(in) + L-arginine(out)</text>
        <dbReference type="Rhea" id="RHEA:71063"/>
        <dbReference type="ChEBI" id="CHEBI:32682"/>
        <dbReference type="ChEBI" id="CHEBI:57595"/>
    </reaction>
</comment>
<dbReference type="GO" id="GO:0034488">
    <property type="term" value="P:basic amino acid transmembrane export from vacuole"/>
    <property type="evidence" value="ECO:0007669"/>
    <property type="project" value="TreeGrafter"/>
</dbReference>
<dbReference type="EMBL" id="PDNB01000009">
    <property type="protein sequence ID" value="PGH17617.1"/>
    <property type="molecule type" value="Genomic_DNA"/>
</dbReference>
<dbReference type="GO" id="GO:0000329">
    <property type="term" value="C:fungal-type vacuole membrane"/>
    <property type="evidence" value="ECO:0007669"/>
    <property type="project" value="TreeGrafter"/>
</dbReference>
<evidence type="ECO:0000256" key="4">
    <source>
        <dbReference type="ARBA" id="ARBA00023136"/>
    </source>
</evidence>
<dbReference type="OrthoDB" id="8048523at2759"/>
<gene>
    <name evidence="9" type="ORF">AJ79_00978</name>
</gene>
<evidence type="ECO:0008006" key="11">
    <source>
        <dbReference type="Google" id="ProtNLM"/>
    </source>
</evidence>
<dbReference type="STRING" id="1447875.A0A2B7YAJ3"/>
<evidence type="ECO:0000256" key="2">
    <source>
        <dbReference type="ARBA" id="ARBA00022692"/>
    </source>
</evidence>
<evidence type="ECO:0000256" key="1">
    <source>
        <dbReference type="ARBA" id="ARBA00004141"/>
    </source>
</evidence>
<keyword evidence="2 8" id="KW-0812">Transmembrane</keyword>
<dbReference type="Gene3D" id="1.20.1280.290">
    <property type="match status" value="2"/>
</dbReference>
<keyword evidence="4 8" id="KW-0472">Membrane</keyword>
<protein>
    <recommendedName>
        <fullName evidence="11">PQ loop repeat protein</fullName>
    </recommendedName>
</protein>
<comment type="caution">
    <text evidence="9">The sequence shown here is derived from an EMBL/GenBank/DDBJ whole genome shotgun (WGS) entry which is preliminary data.</text>
</comment>
<dbReference type="InterPro" id="IPR051415">
    <property type="entry name" value="LAAT-1"/>
</dbReference>
<evidence type="ECO:0000256" key="5">
    <source>
        <dbReference type="ARBA" id="ARBA00038039"/>
    </source>
</evidence>
<feature type="region of interest" description="Disordered" evidence="7">
    <location>
        <begin position="164"/>
        <end position="217"/>
    </location>
</feature>
<name>A0A2B7YAJ3_9EURO</name>
<feature type="transmembrane region" description="Helical" evidence="8">
    <location>
        <begin position="40"/>
        <end position="58"/>
    </location>
</feature>
<evidence type="ECO:0000256" key="7">
    <source>
        <dbReference type="SAM" id="MobiDB-lite"/>
    </source>
</evidence>
<comment type="similarity">
    <text evidence="5">Belongs to the laat-1 family.</text>
</comment>
<dbReference type="AlphaFoldDB" id="A0A2B7YAJ3"/>
<evidence type="ECO:0000313" key="10">
    <source>
        <dbReference type="Proteomes" id="UP000223968"/>
    </source>
</evidence>
<keyword evidence="10" id="KW-1185">Reference proteome</keyword>
<evidence type="ECO:0000256" key="6">
    <source>
        <dbReference type="ARBA" id="ARBA00050768"/>
    </source>
</evidence>
<dbReference type="SMART" id="SM00679">
    <property type="entry name" value="CTNS"/>
    <property type="match status" value="2"/>
</dbReference>
<accession>A0A2B7YAJ3</accession>
<dbReference type="Proteomes" id="UP000223968">
    <property type="component" value="Unassembled WGS sequence"/>
</dbReference>
<evidence type="ECO:0000256" key="8">
    <source>
        <dbReference type="SAM" id="Phobius"/>
    </source>
</evidence>
<feature type="compositionally biased region" description="Basic and acidic residues" evidence="7">
    <location>
        <begin position="174"/>
        <end position="184"/>
    </location>
</feature>
<feature type="transmembrane region" description="Helical" evidence="8">
    <location>
        <begin position="106"/>
        <end position="124"/>
    </location>
</feature>
<dbReference type="GO" id="GO:0015174">
    <property type="term" value="F:basic amino acid transmembrane transporter activity"/>
    <property type="evidence" value="ECO:0007669"/>
    <property type="project" value="TreeGrafter"/>
</dbReference>
<dbReference type="InterPro" id="IPR006603">
    <property type="entry name" value="PQ-loop_rpt"/>
</dbReference>
<feature type="transmembrane region" description="Helical" evidence="8">
    <location>
        <begin position="298"/>
        <end position="316"/>
    </location>
</feature>
<dbReference type="Pfam" id="PF04193">
    <property type="entry name" value="PQ-loop"/>
    <property type="match status" value="2"/>
</dbReference>